<reference evidence="1 2" key="1">
    <citation type="submission" date="2018-11" db="EMBL/GenBank/DDBJ databases">
        <authorList>
            <consortium name="Pathogen Informatics"/>
        </authorList>
    </citation>
    <scope>NUCLEOTIDE SEQUENCE [LARGE SCALE GENOMIC DNA]</scope>
    <source>
        <strain evidence="1 2">Zambia</strain>
    </source>
</reference>
<keyword evidence="2" id="KW-1185">Reference proteome</keyword>
<organism evidence="1 2">
    <name type="scientific">Schistosoma margrebowiei</name>
    <dbReference type="NCBI Taxonomy" id="48269"/>
    <lineage>
        <taxon>Eukaryota</taxon>
        <taxon>Metazoa</taxon>
        <taxon>Spiralia</taxon>
        <taxon>Lophotrochozoa</taxon>
        <taxon>Platyhelminthes</taxon>
        <taxon>Trematoda</taxon>
        <taxon>Digenea</taxon>
        <taxon>Strigeidida</taxon>
        <taxon>Schistosomatoidea</taxon>
        <taxon>Schistosomatidae</taxon>
        <taxon>Schistosoma</taxon>
    </lineage>
</organism>
<dbReference type="Proteomes" id="UP000277204">
    <property type="component" value="Unassembled WGS sequence"/>
</dbReference>
<accession>A0A183MLU4</accession>
<proteinExistence type="predicted"/>
<evidence type="ECO:0000313" key="1">
    <source>
        <dbReference type="EMBL" id="VDP22733.1"/>
    </source>
</evidence>
<gene>
    <name evidence="1" type="ORF">SMRZ_LOCUS17019</name>
</gene>
<name>A0A183MLU4_9TREM</name>
<dbReference type="AlphaFoldDB" id="A0A183MLU4"/>
<protein>
    <submittedName>
        <fullName evidence="1">Uncharacterized protein</fullName>
    </submittedName>
</protein>
<dbReference type="PANTHER" id="PTHR47027">
    <property type="entry name" value="REVERSE TRANSCRIPTASE DOMAIN-CONTAINING PROTEIN"/>
    <property type="match status" value="1"/>
</dbReference>
<dbReference type="PANTHER" id="PTHR47027:SF25">
    <property type="entry name" value="REVERSE TRANSCRIPTASE DOMAIN-CONTAINING PROTEIN"/>
    <property type="match status" value="1"/>
</dbReference>
<dbReference type="EMBL" id="UZAI01017270">
    <property type="protein sequence ID" value="VDP22733.1"/>
    <property type="molecule type" value="Genomic_DNA"/>
</dbReference>
<evidence type="ECO:0000313" key="2">
    <source>
        <dbReference type="Proteomes" id="UP000277204"/>
    </source>
</evidence>
<sequence length="208" mass="22986">MVLGGSQQETLDPGFVLLGTRRQGVPVILMELTDSISCHSASHKGCEDCRPVFIGMCGIEHLCRLQGTNRLFAFKLSAIFCASYEIYNTNTNNTNNNNNNNTPTQLTKNRTTHVAAASALVGLNIHKGRTKVLKYNTVNTDPITLNGETLEDVKSFTYLGSIIDEQGGTNAHVKLRIGKARAAFLQLKNIWNSKQLSVNQYQSHNLQY</sequence>